<reference evidence="2 4" key="1">
    <citation type="journal article" date="2013" name="Genome Biol.">
        <title>Draft genome of the mountain pine beetle, Dendroctonus ponderosae Hopkins, a major forest pest.</title>
        <authorList>
            <person name="Keeling C.I."/>
            <person name="Yuen M.M."/>
            <person name="Liao N.Y."/>
            <person name="Docking T.R."/>
            <person name="Chan S.K."/>
            <person name="Taylor G.A."/>
            <person name="Palmquist D.L."/>
            <person name="Jackman S.D."/>
            <person name="Nguyen A."/>
            <person name="Li M."/>
            <person name="Henderson H."/>
            <person name="Janes J.K."/>
            <person name="Zhao Y."/>
            <person name="Pandoh P."/>
            <person name="Moore R."/>
            <person name="Sperling F.A."/>
            <person name="Huber D.P."/>
            <person name="Birol I."/>
            <person name="Jones S.J."/>
            <person name="Bohlmann J."/>
        </authorList>
    </citation>
    <scope>NUCLEOTIDE SEQUENCE</scope>
</reference>
<proteinExistence type="predicted"/>
<sequence length="148" mass="16407">MSTAVMDETSGRNSDRPRLQRTENISKCNLTGRESLHSLLPTFIHLGITLNAEQEQTNFKITVNFTNNNQRKTRSSDSRGSTSSAPGRCCHFTVSRLVLVVAYIVTQMVLGMSRTEKPWKYLKCVSFYAITGSKTSTAPNEGSIAVDL</sequence>
<dbReference type="AlphaFoldDB" id="N6U9Z8"/>
<name>N6U9Z8_DENPD</name>
<dbReference type="HOGENOM" id="CLU_1760667_0_0_1"/>
<evidence type="ECO:0000313" key="2">
    <source>
        <dbReference type="EMBL" id="ENN77466.1"/>
    </source>
</evidence>
<evidence type="ECO:0000313" key="3">
    <source>
        <dbReference type="EMBL" id="ERL91687.1"/>
    </source>
</evidence>
<organism evidence="2">
    <name type="scientific">Dendroctonus ponderosae</name>
    <name type="common">Mountain pine beetle</name>
    <dbReference type="NCBI Taxonomy" id="77166"/>
    <lineage>
        <taxon>Eukaryota</taxon>
        <taxon>Metazoa</taxon>
        <taxon>Ecdysozoa</taxon>
        <taxon>Arthropoda</taxon>
        <taxon>Hexapoda</taxon>
        <taxon>Insecta</taxon>
        <taxon>Pterygota</taxon>
        <taxon>Neoptera</taxon>
        <taxon>Endopterygota</taxon>
        <taxon>Coleoptera</taxon>
        <taxon>Polyphaga</taxon>
        <taxon>Cucujiformia</taxon>
        <taxon>Curculionidae</taxon>
        <taxon>Scolytinae</taxon>
        <taxon>Dendroctonus</taxon>
    </lineage>
</organism>
<feature type="compositionally biased region" description="Basic and acidic residues" evidence="1">
    <location>
        <begin position="9"/>
        <end position="21"/>
    </location>
</feature>
<evidence type="ECO:0000256" key="1">
    <source>
        <dbReference type="SAM" id="MobiDB-lite"/>
    </source>
</evidence>
<feature type="region of interest" description="Disordered" evidence="1">
    <location>
        <begin position="1"/>
        <end position="24"/>
    </location>
</feature>
<evidence type="ECO:0000313" key="4">
    <source>
        <dbReference type="Proteomes" id="UP000030742"/>
    </source>
</evidence>
<dbReference type="EMBL" id="KB632295">
    <property type="protein sequence ID" value="ERL91687.1"/>
    <property type="molecule type" value="Genomic_DNA"/>
</dbReference>
<dbReference type="EMBL" id="KB740946">
    <property type="protein sequence ID" value="ENN77466.1"/>
    <property type="molecule type" value="Genomic_DNA"/>
</dbReference>
<accession>N6U9Z8</accession>
<feature type="non-terminal residue" evidence="2">
    <location>
        <position position="1"/>
    </location>
</feature>
<gene>
    <name evidence="3" type="ORF">D910_09014</name>
    <name evidence="2" type="ORF">YQE_06041</name>
</gene>
<dbReference type="Proteomes" id="UP000030742">
    <property type="component" value="Unassembled WGS sequence"/>
</dbReference>
<protein>
    <submittedName>
        <fullName evidence="2">Uncharacterized protein</fullName>
    </submittedName>
</protein>